<protein>
    <submittedName>
        <fullName evidence="1">Trans-sialidase, putative</fullName>
    </submittedName>
</protein>
<keyword evidence="2" id="KW-1185">Reference proteome</keyword>
<reference evidence="1 2" key="1">
    <citation type="journal article" date="2012" name="BMC Genomics">
        <title>Comparative genomic analysis of human infective Trypanosoma cruzi lineages with the bat-restricted subspecies T. cruzi marinkellei.</title>
        <authorList>
            <person name="Franzen O."/>
            <person name="Talavera-Lopez C."/>
            <person name="Ochaya S."/>
            <person name="Butler C.E."/>
            <person name="Messenger L.A."/>
            <person name="Lewis M.D."/>
            <person name="Llewellyn M.S."/>
            <person name="Marinkelle C.J."/>
            <person name="Tyler K.M."/>
            <person name="Miles M.A."/>
            <person name="Andersson B."/>
        </authorList>
    </citation>
    <scope>NUCLEOTIDE SEQUENCE [LARGE SCALE GENOMIC DNA]</scope>
    <source>
        <strain evidence="1 2">B7</strain>
    </source>
</reference>
<evidence type="ECO:0000313" key="2">
    <source>
        <dbReference type="Proteomes" id="UP000007350"/>
    </source>
</evidence>
<dbReference type="Proteomes" id="UP000007350">
    <property type="component" value="Unassembled WGS sequence"/>
</dbReference>
<dbReference type="AlphaFoldDB" id="K2NIR0"/>
<organism evidence="1 2">
    <name type="scientific">Trypanosoma cruzi marinkellei</name>
    <dbReference type="NCBI Taxonomy" id="85056"/>
    <lineage>
        <taxon>Eukaryota</taxon>
        <taxon>Discoba</taxon>
        <taxon>Euglenozoa</taxon>
        <taxon>Kinetoplastea</taxon>
        <taxon>Metakinetoplastina</taxon>
        <taxon>Trypanosomatida</taxon>
        <taxon>Trypanosomatidae</taxon>
        <taxon>Trypanosoma</taxon>
        <taxon>Schizotrypanum</taxon>
    </lineage>
</organism>
<sequence length="22" mass="2407">MCESRLSSLLLLLLGLWGFAAL</sequence>
<accession>K2NIR0</accession>
<proteinExistence type="predicted"/>
<dbReference type="Pfam" id="PF11052">
    <property type="entry name" value="Tr-sialidase_C"/>
    <property type="match status" value="1"/>
</dbReference>
<comment type="caution">
    <text evidence="1">The sequence shown here is derived from an EMBL/GenBank/DDBJ whole genome shotgun (WGS) entry which is preliminary data.</text>
</comment>
<dbReference type="EMBL" id="AHKC01014824">
    <property type="protein sequence ID" value="EKF28817.1"/>
    <property type="molecule type" value="Genomic_DNA"/>
</dbReference>
<evidence type="ECO:0000313" key="1">
    <source>
        <dbReference type="EMBL" id="EKF28817.1"/>
    </source>
</evidence>
<dbReference type="InterPro" id="IPR021287">
    <property type="entry name" value="Trans-sialidase_CS"/>
</dbReference>
<gene>
    <name evidence="1" type="ORF">MOQ_007422</name>
</gene>
<name>K2NIR0_TRYCR</name>